<dbReference type="eggNOG" id="COG2265">
    <property type="taxonomic scope" value="Bacteria"/>
</dbReference>
<gene>
    <name evidence="2" type="ordered locus">MGMSRv2__3417</name>
</gene>
<keyword evidence="3" id="KW-1185">Reference proteome</keyword>
<dbReference type="HOGENOM" id="CLU_1228694_0_0_5"/>
<dbReference type="Gene3D" id="3.40.50.150">
    <property type="entry name" value="Vaccinia Virus protein VP39"/>
    <property type="match status" value="1"/>
</dbReference>
<dbReference type="AlphaFoldDB" id="V6F5H8"/>
<evidence type="ECO:0000313" key="3">
    <source>
        <dbReference type="Proteomes" id="UP000018922"/>
    </source>
</evidence>
<sequence length="225" mass="25429">MTTDFSDLHQTIAAILEKEISEVPESYNKKRPYQSYERIQFPGIRWSVEKRITEYGLTRFLGADKVVLDIGSNFGFFVTEFAMTGGSAHGVEWNGYLNDIGRATAQALGVSGKVDFFTCSFEDFIAPLQYDVVFSLAAFYTADGHERTAARDYFGKVEAMLKPGGVVFYESTSYTKTEGSEAYSHYLARTSVLDWLRENMELVEEYETPSGSDGYFRQFAVARRV</sequence>
<dbReference type="EMBL" id="HG794546">
    <property type="protein sequence ID" value="CDL00632.1"/>
    <property type="molecule type" value="Genomic_DNA"/>
</dbReference>
<dbReference type="STRING" id="1430440.MGMSRv2__3417"/>
<dbReference type="InterPro" id="IPR029063">
    <property type="entry name" value="SAM-dependent_MTases_sf"/>
</dbReference>
<dbReference type="CDD" id="cd02440">
    <property type="entry name" value="AdoMet_MTases"/>
    <property type="match status" value="1"/>
</dbReference>
<dbReference type="SUPFAM" id="SSF53335">
    <property type="entry name" value="S-adenosyl-L-methionine-dependent methyltransferases"/>
    <property type="match status" value="1"/>
</dbReference>
<protein>
    <recommendedName>
        <fullName evidence="1">Methyltransferase domain-containing protein</fullName>
    </recommendedName>
</protein>
<reference evidence="2 3" key="1">
    <citation type="journal article" date="2014" name="Genome Announc.">
        <title>Complete genome sequence of Magnetospirillum gryphiswaldense MSR-1.</title>
        <authorList>
            <person name="Wang X."/>
            <person name="Wang Q."/>
            <person name="Zhang W."/>
            <person name="Wang Y."/>
            <person name="Li L."/>
            <person name="Wen T."/>
            <person name="Zhang T."/>
            <person name="Zhang Y."/>
            <person name="Xu J."/>
            <person name="Hu J."/>
            <person name="Li S."/>
            <person name="Liu L."/>
            <person name="Liu J."/>
            <person name="Jiang W."/>
            <person name="Tian J."/>
            <person name="Li Y."/>
            <person name="Schuler D."/>
            <person name="Wang L."/>
            <person name="Li J."/>
        </authorList>
    </citation>
    <scope>NUCLEOTIDE SEQUENCE [LARGE SCALE GENOMIC DNA]</scope>
    <source>
        <strain evidence="3">DSM 6361 / JCM 21280 / NBRC 15271 / MSR-1</strain>
    </source>
</reference>
<organism evidence="2 3">
    <name type="scientific">Magnetospirillum gryphiswaldense (strain DSM 6361 / JCM 21280 / NBRC 15271 / MSR-1)</name>
    <dbReference type="NCBI Taxonomy" id="431944"/>
    <lineage>
        <taxon>Bacteria</taxon>
        <taxon>Pseudomonadati</taxon>
        <taxon>Pseudomonadota</taxon>
        <taxon>Alphaproteobacteria</taxon>
        <taxon>Rhodospirillales</taxon>
        <taxon>Rhodospirillaceae</taxon>
        <taxon>Magnetospirillum</taxon>
    </lineage>
</organism>
<accession>V6F5H8</accession>
<evidence type="ECO:0000313" key="2">
    <source>
        <dbReference type="EMBL" id="CDL00632.1"/>
    </source>
</evidence>
<dbReference type="KEGG" id="mgy:MGMSRv2__3417"/>
<dbReference type="Pfam" id="PF13649">
    <property type="entry name" value="Methyltransf_25"/>
    <property type="match status" value="1"/>
</dbReference>
<feature type="domain" description="Methyltransferase" evidence="1">
    <location>
        <begin position="67"/>
        <end position="165"/>
    </location>
</feature>
<dbReference type="InterPro" id="IPR041698">
    <property type="entry name" value="Methyltransf_25"/>
</dbReference>
<proteinExistence type="predicted"/>
<dbReference type="Proteomes" id="UP000018922">
    <property type="component" value="Chromosome I"/>
</dbReference>
<name>V6F5H8_MAGGM</name>
<evidence type="ECO:0000259" key="1">
    <source>
        <dbReference type="Pfam" id="PF13649"/>
    </source>
</evidence>